<dbReference type="Proteomes" id="UP000233551">
    <property type="component" value="Unassembled WGS sequence"/>
</dbReference>
<sequence>MDRLIAPQIQRKRKIPNFSKSGMVIPSPGMREKSRKVRKRGSGSRFCLWNEQTRISEVGSAGRPDWQSGLSGLHRLIEVAFMRGKRKLEEQTRLAPDEETTLREAPGGLLMQVWFNSSLPVCSCKVWVRKENQRNRPDWHPMKKRLYERLPVCGSTRVYLYVPAKFGSEKKTRGTDPTGLFGLKRPQKGAPGVVPGWLGFLRLLRDCLKCL</sequence>
<comment type="caution">
    <text evidence="1">The sequence shown here is derived from an EMBL/GenBank/DDBJ whole genome shotgun (WGS) entry which is preliminary data.</text>
</comment>
<dbReference type="EMBL" id="PGOL01000531">
    <property type="protein sequence ID" value="PKI68970.1"/>
    <property type="molecule type" value="Genomic_DNA"/>
</dbReference>
<organism evidence="1 2">
    <name type="scientific">Punica granatum</name>
    <name type="common">Pomegranate</name>
    <dbReference type="NCBI Taxonomy" id="22663"/>
    <lineage>
        <taxon>Eukaryota</taxon>
        <taxon>Viridiplantae</taxon>
        <taxon>Streptophyta</taxon>
        <taxon>Embryophyta</taxon>
        <taxon>Tracheophyta</taxon>
        <taxon>Spermatophyta</taxon>
        <taxon>Magnoliopsida</taxon>
        <taxon>eudicotyledons</taxon>
        <taxon>Gunneridae</taxon>
        <taxon>Pentapetalae</taxon>
        <taxon>rosids</taxon>
        <taxon>malvids</taxon>
        <taxon>Myrtales</taxon>
        <taxon>Lythraceae</taxon>
        <taxon>Punica</taxon>
    </lineage>
</organism>
<gene>
    <name evidence="1" type="ORF">CRG98_010650</name>
</gene>
<accession>A0A2I0KKX4</accession>
<evidence type="ECO:0000313" key="1">
    <source>
        <dbReference type="EMBL" id="PKI68970.1"/>
    </source>
</evidence>
<evidence type="ECO:0000313" key="2">
    <source>
        <dbReference type="Proteomes" id="UP000233551"/>
    </source>
</evidence>
<dbReference type="AlphaFoldDB" id="A0A2I0KKX4"/>
<reference evidence="1 2" key="1">
    <citation type="submission" date="2017-11" db="EMBL/GenBank/DDBJ databases">
        <title>De-novo sequencing of pomegranate (Punica granatum L.) genome.</title>
        <authorList>
            <person name="Akparov Z."/>
            <person name="Amiraslanov A."/>
            <person name="Hajiyeva S."/>
            <person name="Abbasov M."/>
            <person name="Kaur K."/>
            <person name="Hamwieh A."/>
            <person name="Solovyev V."/>
            <person name="Salamov A."/>
            <person name="Braich B."/>
            <person name="Kosarev P."/>
            <person name="Mahmoud A."/>
            <person name="Hajiyev E."/>
            <person name="Babayeva S."/>
            <person name="Izzatullayeva V."/>
            <person name="Mammadov A."/>
            <person name="Mammadov A."/>
            <person name="Sharifova S."/>
            <person name="Ojaghi J."/>
            <person name="Eynullazada K."/>
            <person name="Bayramov B."/>
            <person name="Abdulazimova A."/>
            <person name="Shahmuradov I."/>
        </authorList>
    </citation>
    <scope>NUCLEOTIDE SEQUENCE [LARGE SCALE GENOMIC DNA]</scope>
    <source>
        <strain evidence="2">cv. AG2017</strain>
        <tissue evidence="1">Leaf</tissue>
    </source>
</reference>
<name>A0A2I0KKX4_PUNGR</name>
<keyword evidence="2" id="KW-1185">Reference proteome</keyword>
<protein>
    <submittedName>
        <fullName evidence="1">Uncharacterized protein</fullName>
    </submittedName>
</protein>
<proteinExistence type="predicted"/>